<feature type="region of interest" description="Disordered" evidence="2">
    <location>
        <begin position="61"/>
        <end position="89"/>
    </location>
</feature>
<dbReference type="InterPro" id="IPR011992">
    <property type="entry name" value="EF-hand-dom_pair"/>
</dbReference>
<dbReference type="GO" id="GO:0016460">
    <property type="term" value="C:myosin II complex"/>
    <property type="evidence" value="ECO:0007669"/>
    <property type="project" value="TreeGrafter"/>
</dbReference>
<feature type="compositionally biased region" description="Basic and acidic residues" evidence="2">
    <location>
        <begin position="67"/>
        <end position="81"/>
    </location>
</feature>
<reference evidence="3 4" key="1">
    <citation type="journal article" date="2013" name="Curr. Biol.">
        <title>The Genome of the Foraminiferan Reticulomyxa filosa.</title>
        <authorList>
            <person name="Glockner G."/>
            <person name="Hulsmann N."/>
            <person name="Schleicher M."/>
            <person name="Noegel A.A."/>
            <person name="Eichinger L."/>
            <person name="Gallinger C."/>
            <person name="Pawlowski J."/>
            <person name="Sierra R."/>
            <person name="Euteneuer U."/>
            <person name="Pillet L."/>
            <person name="Moustafa A."/>
            <person name="Platzer M."/>
            <person name="Groth M."/>
            <person name="Szafranski K."/>
            <person name="Schliwa M."/>
        </authorList>
    </citation>
    <scope>NUCLEOTIDE SEQUENCE [LARGE SCALE GENOMIC DNA]</scope>
</reference>
<dbReference type="Gene3D" id="1.10.238.10">
    <property type="entry name" value="EF-hand"/>
    <property type="match status" value="1"/>
</dbReference>
<keyword evidence="4" id="KW-1185">Reference proteome</keyword>
<accession>X6NFR8</accession>
<sequence>MGSLEYGINDCVKPATEQQIKEAFAFFASNGTEIAKDHILAAVRALGLPVTAAQIKQIMFPSNENDENAKEKDNENEKENANEINQHSNTIDSENDLLAVNYPMFYDLLLRVVEKRKPDNLNNEIRKAFENLKDSEGKVLKRYLRNLLQNTGEKLSTEE</sequence>
<evidence type="ECO:0000313" key="4">
    <source>
        <dbReference type="Proteomes" id="UP000023152"/>
    </source>
</evidence>
<name>X6NFR8_RETFI</name>
<feature type="non-terminal residue" evidence="3">
    <location>
        <position position="159"/>
    </location>
</feature>
<dbReference type="InterPro" id="IPR050230">
    <property type="entry name" value="CALM/Myosin/TropC-like"/>
</dbReference>
<protein>
    <submittedName>
        <fullName evidence="3">Uncharacterized protein</fullName>
    </submittedName>
</protein>
<evidence type="ECO:0000256" key="1">
    <source>
        <dbReference type="ARBA" id="ARBA00022737"/>
    </source>
</evidence>
<comment type="caution">
    <text evidence="3">The sequence shown here is derived from an EMBL/GenBank/DDBJ whole genome shotgun (WGS) entry which is preliminary data.</text>
</comment>
<dbReference type="EMBL" id="ASPP01009119">
    <property type="protein sequence ID" value="ETO24599.1"/>
    <property type="molecule type" value="Genomic_DNA"/>
</dbReference>
<dbReference type="PANTHER" id="PTHR23048:SF0">
    <property type="entry name" value="CALMODULIN LIKE 3"/>
    <property type="match status" value="1"/>
</dbReference>
<gene>
    <name evidence="3" type="ORF">RFI_12556</name>
</gene>
<dbReference type="SUPFAM" id="SSF47473">
    <property type="entry name" value="EF-hand"/>
    <property type="match status" value="1"/>
</dbReference>
<evidence type="ECO:0000256" key="2">
    <source>
        <dbReference type="SAM" id="MobiDB-lite"/>
    </source>
</evidence>
<keyword evidence="1" id="KW-0677">Repeat</keyword>
<organism evidence="3 4">
    <name type="scientific">Reticulomyxa filosa</name>
    <dbReference type="NCBI Taxonomy" id="46433"/>
    <lineage>
        <taxon>Eukaryota</taxon>
        <taxon>Sar</taxon>
        <taxon>Rhizaria</taxon>
        <taxon>Retaria</taxon>
        <taxon>Foraminifera</taxon>
        <taxon>Monothalamids</taxon>
        <taxon>Reticulomyxidae</taxon>
        <taxon>Reticulomyxa</taxon>
    </lineage>
</organism>
<evidence type="ECO:0000313" key="3">
    <source>
        <dbReference type="EMBL" id="ETO24599.1"/>
    </source>
</evidence>
<dbReference type="PANTHER" id="PTHR23048">
    <property type="entry name" value="MYOSIN LIGHT CHAIN 1, 3"/>
    <property type="match status" value="1"/>
</dbReference>
<proteinExistence type="predicted"/>
<dbReference type="Proteomes" id="UP000023152">
    <property type="component" value="Unassembled WGS sequence"/>
</dbReference>
<dbReference type="AlphaFoldDB" id="X6NFR8"/>